<accession>A0ABZ0UND9</accession>
<evidence type="ECO:0000313" key="2">
    <source>
        <dbReference type="Proteomes" id="UP001327219"/>
    </source>
</evidence>
<gene>
    <name evidence="1" type="ORF">Bandiella_01178</name>
</gene>
<dbReference type="Proteomes" id="UP001327219">
    <property type="component" value="Chromosome"/>
</dbReference>
<name>A0ABZ0UND9_9RICK</name>
<dbReference type="EMBL" id="CP110820">
    <property type="protein sequence ID" value="WPX97037.1"/>
    <property type="molecule type" value="Genomic_DNA"/>
</dbReference>
<organism evidence="1 2">
    <name type="scientific">Candidatus Bandiella euplotis</name>
    <dbReference type="NCBI Taxonomy" id="1664265"/>
    <lineage>
        <taxon>Bacteria</taxon>
        <taxon>Pseudomonadati</taxon>
        <taxon>Pseudomonadota</taxon>
        <taxon>Alphaproteobacteria</taxon>
        <taxon>Rickettsiales</taxon>
        <taxon>Candidatus Midichloriaceae</taxon>
        <taxon>Candidatus Bandiella</taxon>
    </lineage>
</organism>
<sequence>MGVDFSILNSYPYYTVGLVKELGIESIKPLNEAGFDFSKLYSHHVEALVKELGEDVRKILLQPGNIPGNMDEESFVISNQVNNASDPIIYDASDIMPDISSPILYLEDHCYQSTCGSTER</sequence>
<evidence type="ECO:0000313" key="1">
    <source>
        <dbReference type="EMBL" id="WPX97037.1"/>
    </source>
</evidence>
<proteinExistence type="predicted"/>
<reference evidence="1 2" key="1">
    <citation type="submission" date="2022-11" db="EMBL/GenBank/DDBJ databases">
        <title>Host association and intracellularity evolved multiple times independently in the Rickettsiales.</title>
        <authorList>
            <person name="Castelli M."/>
            <person name="Nardi T."/>
            <person name="Gammuto L."/>
            <person name="Bellinzona G."/>
            <person name="Sabaneyeva E."/>
            <person name="Potekhin A."/>
            <person name="Serra V."/>
            <person name="Petroni G."/>
            <person name="Sassera D."/>
        </authorList>
    </citation>
    <scope>NUCLEOTIDE SEQUENCE [LARGE SCALE GENOMIC DNA]</scope>
    <source>
        <strain evidence="1 2">NDG2</strain>
    </source>
</reference>
<keyword evidence="2" id="KW-1185">Reference proteome</keyword>
<protein>
    <submittedName>
        <fullName evidence="1">Uncharacterized protein</fullName>
    </submittedName>
</protein>